<feature type="domain" description="F-box" evidence="2">
    <location>
        <begin position="44"/>
        <end position="102"/>
    </location>
</feature>
<organism evidence="3 4">
    <name type="scientific">Pleurotus ostreatus (strain PC15)</name>
    <name type="common">Oyster mushroom</name>
    <dbReference type="NCBI Taxonomy" id="1137138"/>
    <lineage>
        <taxon>Eukaryota</taxon>
        <taxon>Fungi</taxon>
        <taxon>Dikarya</taxon>
        <taxon>Basidiomycota</taxon>
        <taxon>Agaricomycotina</taxon>
        <taxon>Agaricomycetes</taxon>
        <taxon>Agaricomycetidae</taxon>
        <taxon>Agaricales</taxon>
        <taxon>Pleurotineae</taxon>
        <taxon>Pleurotaceae</taxon>
        <taxon>Pleurotus</taxon>
    </lineage>
</organism>
<sequence>MSPPSTTECPAKWHGVQAAIDKQITAYKSAILELRTRRNDHAPISKLPVELLEEIFVLAKLSVTRQFSYRSPGDRGGWLNVAQVCRNWRKITLNAPRMWDELNASRIRHLDWAIASLAYSQNAPLRVWCTDSESHWAILSVILAHMDRIQHLDINSDSGRNSTVLLKIIEAIVVGAEVSPLILQSLHLHARTSPLSSIDAACEGIHHVLCTAQMPFLKTLEVIGFTLPPTIPIFSQLRQLSYTPPYHIVPSVSSILSILRSTPSLRRLEIGGALETSNEVIDESTVVELPELCSLSYTTTQFKGSSLFRQIRYPPSVRVRFRSVISDDDGRITSCADDLKALLSHIASDDNMLNIVNVSISNPHGASLWMIVADRHGLVLNLHFELSSQPVHHTFKLSLMLPRSQAPIFYVSGFPSINKEDWETLFRRHEHVQKLVTEYVGSSCIQALLKPPAAEQPPFAQLKTLQLCQFDIELNVALVVHLLEERKQLGLPIDLLEIDQCEITKDIVSRLEGYVKVEGDFVFDQDTQSTGDKEDIGEDESDEDED</sequence>
<dbReference type="EMBL" id="KL198011">
    <property type="protein sequence ID" value="KDQ24514.1"/>
    <property type="molecule type" value="Genomic_DNA"/>
</dbReference>
<dbReference type="VEuPathDB" id="FungiDB:PLEOSDRAFT_161447"/>
<dbReference type="STRING" id="1137138.A0A067N9J2"/>
<evidence type="ECO:0000313" key="3">
    <source>
        <dbReference type="EMBL" id="KDQ24514.1"/>
    </source>
</evidence>
<dbReference type="Gene3D" id="1.20.1280.50">
    <property type="match status" value="1"/>
</dbReference>
<name>A0A067N9J2_PLEO1</name>
<dbReference type="InParanoid" id="A0A067N9J2"/>
<dbReference type="Pfam" id="PF12937">
    <property type="entry name" value="F-box-like"/>
    <property type="match status" value="1"/>
</dbReference>
<feature type="compositionally biased region" description="Acidic residues" evidence="1">
    <location>
        <begin position="535"/>
        <end position="546"/>
    </location>
</feature>
<protein>
    <recommendedName>
        <fullName evidence="2">F-box domain-containing protein</fullName>
    </recommendedName>
</protein>
<gene>
    <name evidence="3" type="ORF">PLEOSDRAFT_161447</name>
</gene>
<evidence type="ECO:0000259" key="2">
    <source>
        <dbReference type="Pfam" id="PF12937"/>
    </source>
</evidence>
<feature type="region of interest" description="Disordered" evidence="1">
    <location>
        <begin position="525"/>
        <end position="546"/>
    </location>
</feature>
<evidence type="ECO:0000313" key="4">
    <source>
        <dbReference type="Proteomes" id="UP000027073"/>
    </source>
</evidence>
<dbReference type="AlphaFoldDB" id="A0A067N9J2"/>
<dbReference type="OrthoDB" id="2884925at2759"/>
<dbReference type="HOGENOM" id="CLU_024199_2_2_1"/>
<dbReference type="InterPro" id="IPR001810">
    <property type="entry name" value="F-box_dom"/>
</dbReference>
<dbReference type="Proteomes" id="UP000027073">
    <property type="component" value="Unassembled WGS sequence"/>
</dbReference>
<evidence type="ECO:0000256" key="1">
    <source>
        <dbReference type="SAM" id="MobiDB-lite"/>
    </source>
</evidence>
<proteinExistence type="predicted"/>
<reference evidence="4" key="1">
    <citation type="journal article" date="2014" name="Proc. Natl. Acad. Sci. U.S.A.">
        <title>Extensive sampling of basidiomycete genomes demonstrates inadequacy of the white-rot/brown-rot paradigm for wood decay fungi.</title>
        <authorList>
            <person name="Riley R."/>
            <person name="Salamov A.A."/>
            <person name="Brown D.W."/>
            <person name="Nagy L.G."/>
            <person name="Floudas D."/>
            <person name="Held B.W."/>
            <person name="Levasseur A."/>
            <person name="Lombard V."/>
            <person name="Morin E."/>
            <person name="Otillar R."/>
            <person name="Lindquist E.A."/>
            <person name="Sun H."/>
            <person name="LaButti K.M."/>
            <person name="Schmutz J."/>
            <person name="Jabbour D."/>
            <person name="Luo H."/>
            <person name="Baker S.E."/>
            <person name="Pisabarro A.G."/>
            <person name="Walton J.D."/>
            <person name="Blanchette R.A."/>
            <person name="Henrissat B."/>
            <person name="Martin F."/>
            <person name="Cullen D."/>
            <person name="Hibbett D.S."/>
            <person name="Grigoriev I.V."/>
        </authorList>
    </citation>
    <scope>NUCLEOTIDE SEQUENCE [LARGE SCALE GENOMIC DNA]</scope>
    <source>
        <strain evidence="4">PC15</strain>
    </source>
</reference>
<accession>A0A067N9J2</accession>